<reference evidence="2" key="2">
    <citation type="submission" date="2020-09" db="EMBL/GenBank/DDBJ databases">
        <authorList>
            <person name="Sun Q."/>
            <person name="Zhou Y."/>
        </authorList>
    </citation>
    <scope>NUCLEOTIDE SEQUENCE</scope>
    <source>
        <strain evidence="2">CGMCC 1.12187</strain>
    </source>
</reference>
<dbReference type="SUPFAM" id="SSF52540">
    <property type="entry name" value="P-loop containing nucleoside triphosphate hydrolases"/>
    <property type="match status" value="1"/>
</dbReference>
<evidence type="ECO:0000313" key="3">
    <source>
        <dbReference type="Proteomes" id="UP000638848"/>
    </source>
</evidence>
<feature type="region of interest" description="Disordered" evidence="1">
    <location>
        <begin position="277"/>
        <end position="312"/>
    </location>
</feature>
<protein>
    <submittedName>
        <fullName evidence="2">Uncharacterized protein</fullName>
    </submittedName>
</protein>
<reference evidence="2" key="1">
    <citation type="journal article" date="2014" name="Int. J. Syst. Evol. Microbiol.">
        <title>Complete genome sequence of Corynebacterium casei LMG S-19264T (=DSM 44701T), isolated from a smear-ripened cheese.</title>
        <authorList>
            <consortium name="US DOE Joint Genome Institute (JGI-PGF)"/>
            <person name="Walter F."/>
            <person name="Albersmeier A."/>
            <person name="Kalinowski J."/>
            <person name="Ruckert C."/>
        </authorList>
    </citation>
    <scope>NUCLEOTIDE SEQUENCE</scope>
    <source>
        <strain evidence="2">CGMCC 1.12187</strain>
    </source>
</reference>
<comment type="caution">
    <text evidence="2">The sequence shown here is derived from an EMBL/GenBank/DDBJ whole genome shotgun (WGS) entry which is preliminary data.</text>
</comment>
<dbReference type="EMBL" id="BMEQ01000029">
    <property type="protein sequence ID" value="GGG68058.1"/>
    <property type="molecule type" value="Genomic_DNA"/>
</dbReference>
<evidence type="ECO:0000256" key="1">
    <source>
        <dbReference type="SAM" id="MobiDB-lite"/>
    </source>
</evidence>
<dbReference type="InterPro" id="IPR027417">
    <property type="entry name" value="P-loop_NTPase"/>
</dbReference>
<keyword evidence="3" id="KW-1185">Reference proteome</keyword>
<dbReference type="Gene3D" id="3.40.50.300">
    <property type="entry name" value="P-loop containing nucleotide triphosphate hydrolases"/>
    <property type="match status" value="1"/>
</dbReference>
<dbReference type="AlphaFoldDB" id="A0A917H5R3"/>
<accession>A0A917H5R3</accession>
<dbReference type="Proteomes" id="UP000638848">
    <property type="component" value="Unassembled WGS sequence"/>
</dbReference>
<name>A0A917H5R3_9MICC</name>
<dbReference type="RefSeq" id="WP_188539635.1">
    <property type="nucleotide sequence ID" value="NZ_BMEQ01000029.1"/>
</dbReference>
<proteinExistence type="predicted"/>
<evidence type="ECO:0000313" key="2">
    <source>
        <dbReference type="EMBL" id="GGG68058.1"/>
    </source>
</evidence>
<feature type="compositionally biased region" description="Polar residues" evidence="1">
    <location>
        <begin position="298"/>
        <end position="312"/>
    </location>
</feature>
<organism evidence="2 3">
    <name type="scientific">Kocuria dechangensis</name>
    <dbReference type="NCBI Taxonomy" id="1176249"/>
    <lineage>
        <taxon>Bacteria</taxon>
        <taxon>Bacillati</taxon>
        <taxon>Actinomycetota</taxon>
        <taxon>Actinomycetes</taxon>
        <taxon>Micrococcales</taxon>
        <taxon>Micrococcaceae</taxon>
        <taxon>Kocuria</taxon>
    </lineage>
</organism>
<sequence>MSLEVFSLAPVQGINLNPLQFAGRADVFASAATQNGPFTLLVVSTGATVADYVLVDAAAANANAPVQLAQTVGARSTAPEAPEIDRLTTLLADTQVLGRLRAARTSISRATQAGADPTDLAAAVAPVLAAGEWVAVTARRPLRHERKAHLKWLAHRLGTRNPQHHSMTEQAVVVSVRAGASGADRVRSLLNTVSAAMPGFDVSTTVSLEPRHHPAWKAAPAAAALLAASVAAFVVGGPDYARLALAGILGAAALGAISALSFTGKLTSPAAHLTALNSAFQFPPPPRRRLRPKPPREASTQTHKNADGTTSTRHIAASAGDYPVHRDAFYLGPSVIAGLVSPHIGAAAGDVSNAVRATSPAMSTRCGFNLGSNDGVDTYIPATDTHGGIAVVGAPGTGKSFFMQAYYAYCARERVAPSGQPGYPGRANSLIVFESKDAAPAYQRWAKKVGDRTLLIDVADKRRASIDFFSCPGVDTLEERATMIVNAMVYAWGDKAIGDRSKETLTDLFTAALVINDELLTSIPARDEHNLPTGASPFYYLYVLLGARGGDPVAVSLATAILDKATRLRERGADGGDWTVAAGAVAKLYGPGVSFANRRPLLEAPRNKVQQLYLNEQFFSPARKKITFEQVLAEHKSIIFNTGKSASGRQLMDDHAETISAMTMYLLYRNIMAVCSGRQEQSRRVTIIADELSTLAGSNEMVLSWFRDKGRSFGVEAVLGTQRPEQLTPVMRNNVMTYATLISFAHKDRSTASEIADAVSGAGVSFTAEELQLIPLHHAVIRSQSHMQLQPAAIVHVHNFPALGAQFLDLHFGPGAGAAATDVDFDAELTGARA</sequence>
<gene>
    <name evidence="2" type="ORF">GCM10011374_35440</name>
</gene>